<dbReference type="GO" id="GO:0032259">
    <property type="term" value="P:methylation"/>
    <property type="evidence" value="ECO:0007669"/>
    <property type="project" value="UniProtKB-KW"/>
</dbReference>
<dbReference type="InterPro" id="IPR050953">
    <property type="entry name" value="N4_N6_ade-DNA_methylase"/>
</dbReference>
<dbReference type="PANTHER" id="PTHR33841">
    <property type="entry name" value="DNA METHYLTRANSFERASE YEEA-RELATED"/>
    <property type="match status" value="1"/>
</dbReference>
<evidence type="ECO:0000256" key="2">
    <source>
        <dbReference type="ARBA" id="ARBA00022603"/>
    </source>
</evidence>
<dbReference type="Pfam" id="PF07669">
    <property type="entry name" value="Eco57I"/>
    <property type="match status" value="1"/>
</dbReference>
<evidence type="ECO:0000313" key="7">
    <source>
        <dbReference type="EMBL" id="TKT03600.1"/>
    </source>
</evidence>
<comment type="caution">
    <text evidence="7">The sequence shown here is derived from an EMBL/GenBank/DDBJ whole genome shotgun (WGS) entry which is preliminary data.</text>
</comment>
<dbReference type="OrthoDB" id="4280289at2"/>
<dbReference type="EMBL" id="SZNQ01000001">
    <property type="protein sequence ID" value="TKT03600.1"/>
    <property type="molecule type" value="Genomic_DNA"/>
</dbReference>
<feature type="domain" description="Type II methyltransferase M.TaqI-like" evidence="6">
    <location>
        <begin position="555"/>
        <end position="775"/>
    </location>
</feature>
<dbReference type="PANTHER" id="PTHR33841:SF1">
    <property type="entry name" value="DNA METHYLTRANSFERASE A"/>
    <property type="match status" value="1"/>
</dbReference>
<keyword evidence="7" id="KW-0255">Endonuclease</keyword>
<evidence type="ECO:0000256" key="5">
    <source>
        <dbReference type="ARBA" id="ARBA00047942"/>
    </source>
</evidence>
<reference evidence="7 8" key="1">
    <citation type="submission" date="2019-04" db="EMBL/GenBank/DDBJ databases">
        <title>Streptomyces lasaliensis sp. nov., an Actinomycete isolated from soil which produces the polyether antibiotic lasalocid.</title>
        <authorList>
            <person name="Erwin G."/>
            <person name="Haber C."/>
        </authorList>
    </citation>
    <scope>NUCLEOTIDE SEQUENCE [LARGE SCALE GENOMIC DNA]</scope>
    <source>
        <strain evidence="7 8">X-537</strain>
    </source>
</reference>
<organism evidence="7 8">
    <name type="scientific">Streptomyces lasalocidi</name>
    <name type="common">Streptomyces lasaliensis</name>
    <dbReference type="NCBI Taxonomy" id="324833"/>
    <lineage>
        <taxon>Bacteria</taxon>
        <taxon>Bacillati</taxon>
        <taxon>Actinomycetota</taxon>
        <taxon>Actinomycetes</taxon>
        <taxon>Kitasatosporales</taxon>
        <taxon>Streptomycetaceae</taxon>
        <taxon>Streptomyces</taxon>
    </lineage>
</organism>
<sequence>MLNITVAGTTLSTYYLSDPALFLREQRGRVGADDATEGIRHAKRELRRLVADIDETSTPGETRKRMLTWLSYFGWTFTGSLPAIEEPVPGRASAPDGQPGTADLVSVLITPPGQHLDASPTGRRAGKLRPQRQAEVCAREHRLPAVLLSNGSELRVIRRDPGLGGEASYLSVDLAGLAELGDEHEWRVLWALLRPEAFAPDHTGEILWKRVEDASSDAATAVSENLSGGVRTAISAIANGALHHWRQHQWPIPKPRDLFADALKIAYRLLFVAYAEDRGLLPVGTPSYDRGYSLRVLRREILTEAGWAPDGAFLWNSLRASWSLLRDGIDAGELQITGFNGGLFDPAKCPLLDDPALALGDTFIRDAIDALSWTEAERSTSKMAVGRRAVNYRELGVEQLGSIYEGLLSFEPEIADAPKVLARIGRGQSAIVQVLDAEQLPRGAEILESYDPGSFYLFEASGQRKGSGSYYTARPLAHFVVGETLRPLVQDAAPEDILNLRICDPAMGSGAFLVPTVHQLTEAYGEALAREGELLDHKLDDFERAAYRRLIVERCIYGVDLNPMAVELAKVSLWLTTAAAGKPLSFLDAHLRCGNAVVGAEFGSWSGVPTPAQGGRVQRASAAASDLQDALFAVEEPDLSSLVRVRQALASGPSEDRLQVRAKEKRFERLLEGDDFTRLQALGDWWIAPFFFPNELRGNSGQWLAAHDAVKQGEPLREHLADLPSQVRSQIKPFHWEVEFPEVFFDAKGERRPDAGFDAMIGNPPWEGITFKAAEFYGRFDPSYSLIKKKEEKLQRQRELNQRPDVNASKAEADDMLTGVKNFIKGSGLYRMLYSHGTTFNFYRTFLERELSLLCPQGRIGVVIDSGVISDAATAEHRRELLNHCTIDQFVLCDNTKGIFPIHKSEQFLLLVAGRGGKTDPLPFTSSVDQLDHLLDLESRTLPITRDTIEALAPDTLAIPDTRDPALLGVFSTIYAGRPYLLDDMPQGGWKIDWGREFDLHDDRRYFSTNATGAPLLEGKHTHQYTHNFAAPTYRLDEASGDDALVNRARKRAGKKSISGLKRTTGEHHLRGSGPRTGVLEVPIDYYRPCFREIARPTDERTLIASIIPPGYSLTRKLHFFYRSTFDHGVNGYCTTLSAEAMVYIVGLLNSLTLDFVVRRKVSSTVSKSVMSTLPIADVPLNHGPGAEIVRLSARLTCRGPEFQELAEVLRVDCAPLTKEEEYGLRAELDARVAHLYGLIAAQLELILADFRQSADTEGSPVRPSEEYKALVREHFARLAG</sequence>
<dbReference type="GO" id="GO:0009007">
    <property type="term" value="F:site-specific DNA-methyltransferase (adenine-specific) activity"/>
    <property type="evidence" value="ECO:0007669"/>
    <property type="project" value="UniProtKB-EC"/>
</dbReference>
<dbReference type="RefSeq" id="WP_137309446.1">
    <property type="nucleotide sequence ID" value="NZ_SZNQ01000001.1"/>
</dbReference>
<evidence type="ECO:0000256" key="1">
    <source>
        <dbReference type="ARBA" id="ARBA00011900"/>
    </source>
</evidence>
<evidence type="ECO:0000313" key="8">
    <source>
        <dbReference type="Proteomes" id="UP000305929"/>
    </source>
</evidence>
<evidence type="ECO:0000256" key="4">
    <source>
        <dbReference type="ARBA" id="ARBA00022691"/>
    </source>
</evidence>
<dbReference type="InterPro" id="IPR029063">
    <property type="entry name" value="SAM-dependent_MTases_sf"/>
</dbReference>
<gene>
    <name evidence="7" type="ORF">E4U91_28325</name>
</gene>
<dbReference type="EC" id="2.1.1.72" evidence="1"/>
<keyword evidence="2" id="KW-0489">Methyltransferase</keyword>
<proteinExistence type="predicted"/>
<keyword evidence="4" id="KW-0949">S-adenosyl-L-methionine</keyword>
<dbReference type="SUPFAM" id="SSF53335">
    <property type="entry name" value="S-adenosyl-L-methionine-dependent methyltransferases"/>
    <property type="match status" value="1"/>
</dbReference>
<dbReference type="GO" id="GO:0006304">
    <property type="term" value="P:DNA modification"/>
    <property type="evidence" value="ECO:0007669"/>
    <property type="project" value="InterPro"/>
</dbReference>
<keyword evidence="7" id="KW-0378">Hydrolase</keyword>
<keyword evidence="3" id="KW-0808">Transferase</keyword>
<comment type="catalytic activity">
    <reaction evidence="5">
        <text>a 2'-deoxyadenosine in DNA + S-adenosyl-L-methionine = an N(6)-methyl-2'-deoxyadenosine in DNA + S-adenosyl-L-homocysteine + H(+)</text>
        <dbReference type="Rhea" id="RHEA:15197"/>
        <dbReference type="Rhea" id="RHEA-COMP:12418"/>
        <dbReference type="Rhea" id="RHEA-COMP:12419"/>
        <dbReference type="ChEBI" id="CHEBI:15378"/>
        <dbReference type="ChEBI" id="CHEBI:57856"/>
        <dbReference type="ChEBI" id="CHEBI:59789"/>
        <dbReference type="ChEBI" id="CHEBI:90615"/>
        <dbReference type="ChEBI" id="CHEBI:90616"/>
        <dbReference type="EC" id="2.1.1.72"/>
    </reaction>
</comment>
<keyword evidence="8" id="KW-1185">Reference proteome</keyword>
<protein>
    <recommendedName>
        <fullName evidence="1">site-specific DNA-methyltransferase (adenine-specific)</fullName>
        <ecNumber evidence="1">2.1.1.72</ecNumber>
    </recommendedName>
</protein>
<keyword evidence="7" id="KW-0540">Nuclease</keyword>
<dbReference type="InterPro" id="IPR011639">
    <property type="entry name" value="MethylTrfase_TaqI-like_dom"/>
</dbReference>
<accession>A0A4U5WNU4</accession>
<dbReference type="PRINTS" id="PR00507">
    <property type="entry name" value="N12N6MTFRASE"/>
</dbReference>
<evidence type="ECO:0000256" key="3">
    <source>
        <dbReference type="ARBA" id="ARBA00022679"/>
    </source>
</evidence>
<dbReference type="Gene3D" id="3.40.50.150">
    <property type="entry name" value="Vaccinia Virus protein VP39"/>
    <property type="match status" value="1"/>
</dbReference>
<dbReference type="Proteomes" id="UP000305929">
    <property type="component" value="Unassembled WGS sequence"/>
</dbReference>
<evidence type="ECO:0000259" key="6">
    <source>
        <dbReference type="Pfam" id="PF07669"/>
    </source>
</evidence>
<name>A0A4U5WNU4_STRLS</name>
<dbReference type="GO" id="GO:0004519">
    <property type="term" value="F:endonuclease activity"/>
    <property type="evidence" value="ECO:0007669"/>
    <property type="project" value="UniProtKB-KW"/>
</dbReference>